<dbReference type="InterPro" id="IPR036116">
    <property type="entry name" value="FN3_sf"/>
</dbReference>
<dbReference type="InterPro" id="IPR003961">
    <property type="entry name" value="FN3_dom"/>
</dbReference>
<dbReference type="AlphaFoldDB" id="A0A183TSA8"/>
<protein>
    <submittedName>
        <fullName evidence="4">Receptor-type tyrosine-protein phosphatase eta-like</fullName>
    </submittedName>
</protein>
<organism evidence="4">
    <name type="scientific">Schistocephalus solidus</name>
    <name type="common">Tapeworm</name>
    <dbReference type="NCBI Taxonomy" id="70667"/>
    <lineage>
        <taxon>Eukaryota</taxon>
        <taxon>Metazoa</taxon>
        <taxon>Spiralia</taxon>
        <taxon>Lophotrochozoa</taxon>
        <taxon>Platyhelminthes</taxon>
        <taxon>Cestoda</taxon>
        <taxon>Eucestoda</taxon>
        <taxon>Diphyllobothriidea</taxon>
        <taxon>Diphyllobothriidae</taxon>
        <taxon>Schistocephalus</taxon>
    </lineage>
</organism>
<dbReference type="WBParaSite" id="SSLN_0002008501-mRNA-1">
    <property type="protein sequence ID" value="SSLN_0002008501-mRNA-1"/>
    <property type="gene ID" value="SSLN_0002008501"/>
</dbReference>
<feature type="domain" description="Fibronectin type-III" evidence="1">
    <location>
        <begin position="189"/>
        <end position="275"/>
    </location>
</feature>
<evidence type="ECO:0000259" key="1">
    <source>
        <dbReference type="PROSITE" id="PS50853"/>
    </source>
</evidence>
<dbReference type="GO" id="GO:0016020">
    <property type="term" value="C:membrane"/>
    <property type="evidence" value="ECO:0007669"/>
    <property type="project" value="UniProtKB-SubCell"/>
</dbReference>
<proteinExistence type="predicted"/>
<dbReference type="OrthoDB" id="6158926at2759"/>
<feature type="domain" description="Fibronectin type-III" evidence="1">
    <location>
        <begin position="3"/>
        <end position="97"/>
    </location>
</feature>
<dbReference type="InterPro" id="IPR050713">
    <property type="entry name" value="RTP_Phos/Ushers"/>
</dbReference>
<dbReference type="PANTHER" id="PTHR46957">
    <property type="entry name" value="CYTOKINE RECEPTOR"/>
    <property type="match status" value="1"/>
</dbReference>
<sequence length="275" mass="30098">MPVPTQLTASAVNSTSIRVTWKAPSHSSLFGGQYLITVRNATHETHTVLKKAAYTMTNLNPSSIYNVTVQAANMNGMAFSAATSISVQLVVKDTPVPTQLTASAVNSTSIRFTWKAPRHSSQFGGQYLITVRNATHETHTVLKKAAYTMTNLNPSSIYNVTVQASDMNGMAVSAATSISVQLVVKELPITGHFTAVAINSTCIRVMWQKPHPMNNYRNQYHLTIYGYSYTKRYTVQETEIIVNGLDTYTIYNLTIQAVWANGTIVPDVAATSVQN</sequence>
<evidence type="ECO:0000313" key="4">
    <source>
        <dbReference type="WBParaSite" id="SSLN_0002008501-mRNA-1"/>
    </source>
</evidence>
<dbReference type="PANTHER" id="PTHR46957:SF3">
    <property type="entry name" value="CYTOKINE RECEPTOR"/>
    <property type="match status" value="1"/>
</dbReference>
<accession>A0A183TSA8</accession>
<dbReference type="EMBL" id="UYSU01047192">
    <property type="protein sequence ID" value="VDM05743.1"/>
    <property type="molecule type" value="Genomic_DNA"/>
</dbReference>
<dbReference type="InterPro" id="IPR013783">
    <property type="entry name" value="Ig-like_fold"/>
</dbReference>
<dbReference type="SMART" id="SM00060">
    <property type="entry name" value="FN3"/>
    <property type="match status" value="3"/>
</dbReference>
<evidence type="ECO:0000313" key="3">
    <source>
        <dbReference type="Proteomes" id="UP000275846"/>
    </source>
</evidence>
<dbReference type="Gene3D" id="2.60.40.10">
    <property type="entry name" value="Immunoglobulins"/>
    <property type="match status" value="3"/>
</dbReference>
<feature type="domain" description="Fibronectin type-III" evidence="1">
    <location>
        <begin position="98"/>
        <end position="187"/>
    </location>
</feature>
<reference evidence="4" key="1">
    <citation type="submission" date="2016-06" db="UniProtKB">
        <authorList>
            <consortium name="WormBaseParasite"/>
        </authorList>
    </citation>
    <scope>IDENTIFICATION</scope>
</reference>
<keyword evidence="3" id="KW-1185">Reference proteome</keyword>
<dbReference type="Proteomes" id="UP000275846">
    <property type="component" value="Unassembled WGS sequence"/>
</dbReference>
<dbReference type="STRING" id="70667.A0A183TSA8"/>
<name>A0A183TSA8_SCHSO</name>
<evidence type="ECO:0000313" key="2">
    <source>
        <dbReference type="EMBL" id="VDM05743.1"/>
    </source>
</evidence>
<dbReference type="SUPFAM" id="SSF49265">
    <property type="entry name" value="Fibronectin type III"/>
    <property type="match status" value="2"/>
</dbReference>
<gene>
    <name evidence="2" type="ORF">SSLN_LOCUS19357</name>
</gene>
<dbReference type="CDD" id="cd00063">
    <property type="entry name" value="FN3"/>
    <property type="match status" value="3"/>
</dbReference>
<reference evidence="2 3" key="2">
    <citation type="submission" date="2018-11" db="EMBL/GenBank/DDBJ databases">
        <authorList>
            <consortium name="Pathogen Informatics"/>
        </authorList>
    </citation>
    <scope>NUCLEOTIDE SEQUENCE [LARGE SCALE GENOMIC DNA]</scope>
    <source>
        <strain evidence="2 3">NST_G2</strain>
    </source>
</reference>
<dbReference type="PROSITE" id="PS50853">
    <property type="entry name" value="FN3"/>
    <property type="match status" value="3"/>
</dbReference>
<dbReference type="Pfam" id="PF00041">
    <property type="entry name" value="fn3"/>
    <property type="match status" value="3"/>
</dbReference>